<proteinExistence type="predicted"/>
<dbReference type="AlphaFoldDB" id="A0A7C9HSJ4"/>
<keyword evidence="1" id="KW-0472">Membrane</keyword>
<sequence>MDQVKALLDGLEEYMAKDDQESSEVAASQKRYGRRVSWSLALLAVALAATGVQALQPFDGFTLVYGGLVLMALLIAVVANILVVREQGNVFQSLRQPRPAMISALQERLIGEEAEVAKLLSYGLPEIQFARARLAQTSEIQKERFEAVFGAAGRLGMLPAILATAAATLPVIKGAPLWLLITAVVVAFLVVLTQNKATDVQMALSDLKHMLGLLDQAVTIKEKAKQDELANLEQTQGVPESARI</sequence>
<feature type="transmembrane region" description="Helical" evidence="1">
    <location>
        <begin position="175"/>
        <end position="192"/>
    </location>
</feature>
<feature type="transmembrane region" description="Helical" evidence="1">
    <location>
        <begin position="147"/>
        <end position="169"/>
    </location>
</feature>
<evidence type="ECO:0000256" key="1">
    <source>
        <dbReference type="SAM" id="Phobius"/>
    </source>
</evidence>
<keyword evidence="3" id="KW-1185">Reference proteome</keyword>
<name>A0A7C9HSJ4_9DEIO</name>
<gene>
    <name evidence="2" type="ORF">GO986_12605</name>
</gene>
<keyword evidence="1" id="KW-0812">Transmembrane</keyword>
<feature type="transmembrane region" description="Helical" evidence="1">
    <location>
        <begin position="36"/>
        <end position="56"/>
    </location>
</feature>
<evidence type="ECO:0000313" key="2">
    <source>
        <dbReference type="EMBL" id="MVN87607.1"/>
    </source>
</evidence>
<dbReference type="RefSeq" id="WP_157459661.1">
    <property type="nucleotide sequence ID" value="NZ_WQLB01000016.1"/>
</dbReference>
<organism evidence="2 3">
    <name type="scientific">Deinococcus arboris</name>
    <dbReference type="NCBI Taxonomy" id="2682977"/>
    <lineage>
        <taxon>Bacteria</taxon>
        <taxon>Thermotogati</taxon>
        <taxon>Deinococcota</taxon>
        <taxon>Deinococci</taxon>
        <taxon>Deinococcales</taxon>
        <taxon>Deinococcaceae</taxon>
        <taxon>Deinococcus</taxon>
    </lineage>
</organism>
<dbReference type="EMBL" id="WQLB01000016">
    <property type="protein sequence ID" value="MVN87607.1"/>
    <property type="molecule type" value="Genomic_DNA"/>
</dbReference>
<dbReference type="Proteomes" id="UP000483286">
    <property type="component" value="Unassembled WGS sequence"/>
</dbReference>
<protein>
    <submittedName>
        <fullName evidence="2">Uncharacterized protein</fullName>
    </submittedName>
</protein>
<evidence type="ECO:0000313" key="3">
    <source>
        <dbReference type="Proteomes" id="UP000483286"/>
    </source>
</evidence>
<keyword evidence="1" id="KW-1133">Transmembrane helix</keyword>
<feature type="transmembrane region" description="Helical" evidence="1">
    <location>
        <begin position="62"/>
        <end position="84"/>
    </location>
</feature>
<comment type="caution">
    <text evidence="2">The sequence shown here is derived from an EMBL/GenBank/DDBJ whole genome shotgun (WGS) entry which is preliminary data.</text>
</comment>
<reference evidence="2 3" key="1">
    <citation type="submission" date="2019-12" db="EMBL/GenBank/DDBJ databases">
        <title>Deinococcus sp. HMF7620 Genome sequencing and assembly.</title>
        <authorList>
            <person name="Kang H."/>
            <person name="Kim H."/>
            <person name="Joh K."/>
        </authorList>
    </citation>
    <scope>NUCLEOTIDE SEQUENCE [LARGE SCALE GENOMIC DNA]</scope>
    <source>
        <strain evidence="2 3">HMF7620</strain>
    </source>
</reference>
<accession>A0A7C9HSJ4</accession>